<comment type="similarity">
    <text evidence="1">Belongs to the LysR transcriptional regulatory family.</text>
</comment>
<name>A0AAW7YV24_9ALTE</name>
<dbReference type="CDD" id="cd08422">
    <property type="entry name" value="PBP2_CrgA_like"/>
    <property type="match status" value="1"/>
</dbReference>
<proteinExistence type="inferred from homology"/>
<evidence type="ECO:0000256" key="3">
    <source>
        <dbReference type="ARBA" id="ARBA00023125"/>
    </source>
</evidence>
<dbReference type="GO" id="GO:0043565">
    <property type="term" value="F:sequence-specific DNA binding"/>
    <property type="evidence" value="ECO:0007669"/>
    <property type="project" value="TreeGrafter"/>
</dbReference>
<protein>
    <submittedName>
        <fullName evidence="7">LysR family transcriptional regulator</fullName>
    </submittedName>
</protein>
<dbReference type="PRINTS" id="PR00039">
    <property type="entry name" value="HTHLYSR"/>
</dbReference>
<dbReference type="Pfam" id="PF03466">
    <property type="entry name" value="LysR_substrate"/>
    <property type="match status" value="1"/>
</dbReference>
<dbReference type="KEGG" id="asq:AVL57_11920"/>
<gene>
    <name evidence="6" type="ORF">AVL57_11920</name>
    <name evidence="7" type="ORF">Q4527_02375</name>
</gene>
<dbReference type="InterPro" id="IPR036390">
    <property type="entry name" value="WH_DNA-bd_sf"/>
</dbReference>
<dbReference type="InterPro" id="IPR000847">
    <property type="entry name" value="LysR_HTH_N"/>
</dbReference>
<evidence type="ECO:0000313" key="6">
    <source>
        <dbReference type="EMBL" id="AMJ74605.1"/>
    </source>
</evidence>
<dbReference type="PANTHER" id="PTHR30537">
    <property type="entry name" value="HTH-TYPE TRANSCRIPTIONAL REGULATOR"/>
    <property type="match status" value="1"/>
</dbReference>
<dbReference type="Proteomes" id="UP001170717">
    <property type="component" value="Unassembled WGS sequence"/>
</dbReference>
<dbReference type="EMBL" id="JAUOQI010000001">
    <property type="protein sequence ID" value="MDO6576214.1"/>
    <property type="molecule type" value="Genomic_DNA"/>
</dbReference>
<feature type="domain" description="HTH lysR-type" evidence="5">
    <location>
        <begin position="1"/>
        <end position="58"/>
    </location>
</feature>
<evidence type="ECO:0000259" key="5">
    <source>
        <dbReference type="PROSITE" id="PS50931"/>
    </source>
</evidence>
<sequence length="321" mass="36637">MKIEDLQVLLKVAELHSITAAANQLDISSSAASVALKRIEQQLGTQLFVRTTRKIRLSPEGERFLPLCQQAVDLLQQGVMRISEKQQDINGEVKMAMSSEMGRNLMRVLLNDIMNGHEDLSLRLQVSDSRVDFYRDGVDIALRAMTKSAVQELNMYGFKICNIPHFICASPTYIEKHGEPTTPEELANHNALLYKLYELTHDGWDLFKEKEKFKVKVKSNRAVNDGDIVRRWCVDGVGVAKKSVIDIAEDLLAGRLQRIMPAYHIPLTEMWLVLPSRQLITPAVRHIRDELKVKINQLRNALLDNNMISEEEWPIDEQIIK</sequence>
<accession>A0AAW7YV24</accession>
<dbReference type="GO" id="GO:0006351">
    <property type="term" value="P:DNA-templated transcription"/>
    <property type="evidence" value="ECO:0007669"/>
    <property type="project" value="TreeGrafter"/>
</dbReference>
<keyword evidence="8" id="KW-1185">Reference proteome</keyword>
<organism evidence="7 9">
    <name type="scientific">Alteromonas stellipolaris</name>
    <dbReference type="NCBI Taxonomy" id="233316"/>
    <lineage>
        <taxon>Bacteria</taxon>
        <taxon>Pseudomonadati</taxon>
        <taxon>Pseudomonadota</taxon>
        <taxon>Gammaproteobacteria</taxon>
        <taxon>Alteromonadales</taxon>
        <taxon>Alteromonadaceae</taxon>
        <taxon>Alteromonas/Salinimonas group</taxon>
        <taxon>Alteromonas</taxon>
    </lineage>
</organism>
<dbReference type="GO" id="GO:0003700">
    <property type="term" value="F:DNA-binding transcription factor activity"/>
    <property type="evidence" value="ECO:0007669"/>
    <property type="project" value="InterPro"/>
</dbReference>
<dbReference type="InterPro" id="IPR036388">
    <property type="entry name" value="WH-like_DNA-bd_sf"/>
</dbReference>
<dbReference type="Proteomes" id="UP000056750">
    <property type="component" value="Chromosome"/>
</dbReference>
<dbReference type="EMBL" id="CP013926">
    <property type="protein sequence ID" value="AMJ74605.1"/>
    <property type="molecule type" value="Genomic_DNA"/>
</dbReference>
<reference evidence="6 8" key="1">
    <citation type="submission" date="2015-12" db="EMBL/GenBank/DDBJ databases">
        <title>Intraspecies pangenome expansion in the marine bacterium Alteromonas.</title>
        <authorList>
            <person name="Lopez-Perez M."/>
            <person name="Rodriguez-Valera F."/>
        </authorList>
    </citation>
    <scope>NUCLEOTIDE SEQUENCE [LARGE SCALE GENOMIC DNA]</scope>
    <source>
        <strain evidence="6 8">LMG 21861</strain>
    </source>
</reference>
<evidence type="ECO:0000313" key="8">
    <source>
        <dbReference type="Proteomes" id="UP000056750"/>
    </source>
</evidence>
<dbReference type="SUPFAM" id="SSF53850">
    <property type="entry name" value="Periplasmic binding protein-like II"/>
    <property type="match status" value="1"/>
</dbReference>
<evidence type="ECO:0000256" key="4">
    <source>
        <dbReference type="ARBA" id="ARBA00023163"/>
    </source>
</evidence>
<evidence type="ECO:0000313" key="9">
    <source>
        <dbReference type="Proteomes" id="UP001170717"/>
    </source>
</evidence>
<dbReference type="PROSITE" id="PS50931">
    <property type="entry name" value="HTH_LYSR"/>
    <property type="match status" value="1"/>
</dbReference>
<dbReference type="FunFam" id="1.10.10.10:FF:000001">
    <property type="entry name" value="LysR family transcriptional regulator"/>
    <property type="match status" value="1"/>
</dbReference>
<dbReference type="InterPro" id="IPR058163">
    <property type="entry name" value="LysR-type_TF_proteobact-type"/>
</dbReference>
<dbReference type="Gene3D" id="1.10.10.10">
    <property type="entry name" value="Winged helix-like DNA-binding domain superfamily/Winged helix DNA-binding domain"/>
    <property type="match status" value="1"/>
</dbReference>
<dbReference type="SUPFAM" id="SSF46785">
    <property type="entry name" value="Winged helix' DNA-binding domain"/>
    <property type="match status" value="1"/>
</dbReference>
<evidence type="ECO:0000313" key="7">
    <source>
        <dbReference type="EMBL" id="MDO6576214.1"/>
    </source>
</evidence>
<dbReference type="Gene3D" id="3.40.190.290">
    <property type="match status" value="1"/>
</dbReference>
<reference evidence="7" key="2">
    <citation type="submission" date="2023-07" db="EMBL/GenBank/DDBJ databases">
        <title>Genome content predicts the carbon catabolic preferences of heterotrophic bacteria.</title>
        <authorList>
            <person name="Gralka M."/>
        </authorList>
    </citation>
    <scope>NUCLEOTIDE SEQUENCE</scope>
    <source>
        <strain evidence="7">F2M12</strain>
    </source>
</reference>
<keyword evidence="3" id="KW-0238">DNA-binding</keyword>
<dbReference type="PANTHER" id="PTHR30537:SF21">
    <property type="entry name" value="HTH-TYPE TRANSCRIPTIONAL REGULATOR SINR-RELATED"/>
    <property type="match status" value="1"/>
</dbReference>
<evidence type="ECO:0000256" key="1">
    <source>
        <dbReference type="ARBA" id="ARBA00009437"/>
    </source>
</evidence>
<keyword evidence="2" id="KW-0805">Transcription regulation</keyword>
<dbReference type="InterPro" id="IPR005119">
    <property type="entry name" value="LysR_subst-bd"/>
</dbReference>
<dbReference type="RefSeq" id="WP_057791519.1">
    <property type="nucleotide sequence ID" value="NZ_CP013926.1"/>
</dbReference>
<dbReference type="AlphaFoldDB" id="A0AAW7YV24"/>
<keyword evidence="4" id="KW-0804">Transcription</keyword>
<dbReference type="Pfam" id="PF00126">
    <property type="entry name" value="HTH_1"/>
    <property type="match status" value="1"/>
</dbReference>
<evidence type="ECO:0000256" key="2">
    <source>
        <dbReference type="ARBA" id="ARBA00023015"/>
    </source>
</evidence>